<evidence type="ECO:0000313" key="2">
    <source>
        <dbReference type="Proteomes" id="UP001324794"/>
    </source>
</evidence>
<proteinExistence type="predicted"/>
<dbReference type="EMBL" id="CP140255">
    <property type="protein sequence ID" value="WQH14603.1"/>
    <property type="molecule type" value="Genomic_DNA"/>
</dbReference>
<dbReference type="PROSITE" id="PS51318">
    <property type="entry name" value="TAT"/>
    <property type="match status" value="1"/>
</dbReference>
<sequence>MFELSRRRFLQLLGAAFASGVSVPALSMGREPYVQVGDCVDYIGPSGKGSRSFIGGKAVRAVHPWDGTGFPVDLQNGFFGRHGALERFYDFELCNFSKEVPPRFWHSEENSRLYNNVHTYVRTKRFGELIEEAVKALNLYGVRS</sequence>
<name>A0ABZ0YRJ8_9GAMM</name>
<reference evidence="1 2" key="1">
    <citation type="submission" date="2023-11" db="EMBL/GenBank/DDBJ databases">
        <title>MicrobeMod: A computational toolkit for identifying prokaryotic methylation and restriction-modification with nanopore sequencing.</title>
        <authorList>
            <person name="Crits-Christoph A."/>
            <person name="Kang S.C."/>
            <person name="Lee H."/>
            <person name="Ostrov N."/>
        </authorList>
    </citation>
    <scope>NUCLEOTIDE SEQUENCE [LARGE SCALE GENOMIC DNA]</scope>
    <source>
        <strain evidence="1 2">ATCC BAA-805</strain>
    </source>
</reference>
<keyword evidence="2" id="KW-1185">Reference proteome</keyword>
<accession>A0ABZ0YRJ8</accession>
<dbReference type="RefSeq" id="WP_223288816.1">
    <property type="nucleotide sequence ID" value="NZ_CP140255.1"/>
</dbReference>
<dbReference type="InterPro" id="IPR006311">
    <property type="entry name" value="TAT_signal"/>
</dbReference>
<protein>
    <submittedName>
        <fullName evidence="1">Uncharacterized protein</fullName>
    </submittedName>
</protein>
<dbReference type="Proteomes" id="UP001324794">
    <property type="component" value="Chromosome"/>
</dbReference>
<evidence type="ECO:0000313" key="1">
    <source>
        <dbReference type="EMBL" id="WQH14603.1"/>
    </source>
</evidence>
<organism evidence="1 2">
    <name type="scientific">Vreelandella neptunia</name>
    <dbReference type="NCBI Taxonomy" id="115551"/>
    <lineage>
        <taxon>Bacteria</taxon>
        <taxon>Pseudomonadati</taxon>
        <taxon>Pseudomonadota</taxon>
        <taxon>Gammaproteobacteria</taxon>
        <taxon>Oceanospirillales</taxon>
        <taxon>Halomonadaceae</taxon>
        <taxon>Vreelandella</taxon>
    </lineage>
</organism>
<gene>
    <name evidence="1" type="ORF">SR894_08700</name>
</gene>